<evidence type="ECO:0000256" key="3">
    <source>
        <dbReference type="ARBA" id="ARBA00023239"/>
    </source>
</evidence>
<gene>
    <name evidence="4" type="ORF">CLV71_107205</name>
</gene>
<dbReference type="RefSeq" id="WP_133904547.1">
    <property type="nucleotide sequence ID" value="NZ_SOCP01000007.1"/>
</dbReference>
<accession>A0A4R7VKS8</accession>
<keyword evidence="3" id="KW-0456">Lyase</keyword>
<keyword evidence="2" id="KW-0443">Lipid metabolism</keyword>
<evidence type="ECO:0000313" key="4">
    <source>
        <dbReference type="EMBL" id="TDV49857.1"/>
    </source>
</evidence>
<comment type="caution">
    <text evidence="4">The sequence shown here is derived from an EMBL/GenBank/DDBJ whole genome shotgun (WGS) entry which is preliminary data.</text>
</comment>
<dbReference type="Gene3D" id="1.10.12.10">
    <property type="entry name" value="Lyase 2-enoyl-coa Hydratase, Chain A, domain 2"/>
    <property type="match status" value="1"/>
</dbReference>
<proteinExistence type="inferred from homology"/>
<organism evidence="4 5">
    <name type="scientific">Actinophytocola oryzae</name>
    <dbReference type="NCBI Taxonomy" id="502181"/>
    <lineage>
        <taxon>Bacteria</taxon>
        <taxon>Bacillati</taxon>
        <taxon>Actinomycetota</taxon>
        <taxon>Actinomycetes</taxon>
        <taxon>Pseudonocardiales</taxon>
        <taxon>Pseudonocardiaceae</taxon>
    </lineage>
</organism>
<dbReference type="PANTHER" id="PTHR11941:SF169">
    <property type="entry name" value="(7AS)-7A-METHYL-1,5-DIOXO-2,3,5,6,7,7A-HEXAHYDRO-1H-INDENE-CARBOXYL-COA HYDROLASE"/>
    <property type="match status" value="1"/>
</dbReference>
<dbReference type="OrthoDB" id="4284283at2"/>
<dbReference type="PANTHER" id="PTHR11941">
    <property type="entry name" value="ENOYL-COA HYDRATASE-RELATED"/>
    <property type="match status" value="1"/>
</dbReference>
<dbReference type="GO" id="GO:0016829">
    <property type="term" value="F:lyase activity"/>
    <property type="evidence" value="ECO:0007669"/>
    <property type="project" value="UniProtKB-KW"/>
</dbReference>
<dbReference type="InterPro" id="IPR029045">
    <property type="entry name" value="ClpP/crotonase-like_dom_sf"/>
</dbReference>
<dbReference type="CDD" id="cd06558">
    <property type="entry name" value="crotonase-like"/>
    <property type="match status" value="1"/>
</dbReference>
<evidence type="ECO:0000313" key="5">
    <source>
        <dbReference type="Proteomes" id="UP000294927"/>
    </source>
</evidence>
<dbReference type="GO" id="GO:0006635">
    <property type="term" value="P:fatty acid beta-oxidation"/>
    <property type="evidence" value="ECO:0007669"/>
    <property type="project" value="TreeGrafter"/>
</dbReference>
<dbReference type="Gene3D" id="3.90.226.10">
    <property type="entry name" value="2-enoyl-CoA Hydratase, Chain A, domain 1"/>
    <property type="match status" value="1"/>
</dbReference>
<protein>
    <submittedName>
        <fullName evidence="4">Short chain enoyl-CoA hydratase</fullName>
    </submittedName>
</protein>
<keyword evidence="5" id="KW-1185">Reference proteome</keyword>
<dbReference type="InterPro" id="IPR014748">
    <property type="entry name" value="Enoyl-CoA_hydra_C"/>
</dbReference>
<evidence type="ECO:0000256" key="2">
    <source>
        <dbReference type="ARBA" id="ARBA00023098"/>
    </source>
</evidence>
<dbReference type="SUPFAM" id="SSF52096">
    <property type="entry name" value="ClpP/crotonase"/>
    <property type="match status" value="1"/>
</dbReference>
<dbReference type="EMBL" id="SOCP01000007">
    <property type="protein sequence ID" value="TDV49857.1"/>
    <property type="molecule type" value="Genomic_DNA"/>
</dbReference>
<dbReference type="AlphaFoldDB" id="A0A4R7VKS8"/>
<dbReference type="InterPro" id="IPR001753">
    <property type="entry name" value="Enoyl-CoA_hydra/iso"/>
</dbReference>
<sequence>MTATTEELVLERDGAVLVLRLNRPDARNALTPGLIAQLGAAMITAEADPDVRAVVVTGSGDRAFCAGMDLRAFANGETIEAGDATAAYYRLLAGEITVPLVGAANGTAIGGGLELLLGCDVIVAAELAKFGFPEVRRGLFPAGGGTNLGRRVPLGVALEMTLTGDLVDATRAYELGLVNAVTASHQVLATALEFAGRIARNAPLGLAATKELVRLGVTDPARAGERGREWQRVVFASEDAREGAAAFVEKREPRWRGR</sequence>
<dbReference type="Proteomes" id="UP000294927">
    <property type="component" value="Unassembled WGS sequence"/>
</dbReference>
<reference evidence="4 5" key="1">
    <citation type="submission" date="2019-03" db="EMBL/GenBank/DDBJ databases">
        <title>Genomic Encyclopedia of Archaeal and Bacterial Type Strains, Phase II (KMG-II): from individual species to whole genera.</title>
        <authorList>
            <person name="Goeker M."/>
        </authorList>
    </citation>
    <scope>NUCLEOTIDE SEQUENCE [LARGE SCALE GENOMIC DNA]</scope>
    <source>
        <strain evidence="4 5">DSM 45499</strain>
    </source>
</reference>
<comment type="similarity">
    <text evidence="1">Belongs to the enoyl-CoA hydratase/isomerase family.</text>
</comment>
<dbReference type="Pfam" id="PF00378">
    <property type="entry name" value="ECH_1"/>
    <property type="match status" value="1"/>
</dbReference>
<evidence type="ECO:0000256" key="1">
    <source>
        <dbReference type="ARBA" id="ARBA00005254"/>
    </source>
</evidence>
<name>A0A4R7VKS8_9PSEU</name>